<sequence>MTKKVLACASLLCVLTSCLKDTGTEANYTLVDNGNYSNASDFFENGATVFIFPEPEEGDESAFVSQNTIVYFSKSSSGTLFGGFALSRQEWTAPEPDDSDDPESDGSETETVTAPEPYSVYGKSSGTPNTFFYFRQTQTMPEHDMAFAASNVGTCTPAGVMVCNSAPTVRKIRGENVSEDVFNLNGDYILTATGYLNGQKTGSATFLLAGKGKSKVPATEENPQRDSIVTSWSPFDLSKLGQIDYIDFDLSFSNSEDERLLDYTDVCLDNFTASIHLKF</sequence>
<comment type="caution">
    <text evidence="3">The sequence shown here is derived from an EMBL/GenBank/DDBJ whole genome shotgun (WGS) entry which is preliminary data.</text>
</comment>
<feature type="compositionally biased region" description="Acidic residues" evidence="1">
    <location>
        <begin position="95"/>
        <end position="108"/>
    </location>
</feature>
<proteinExistence type="predicted"/>
<organism evidence="3 4">
    <name type="scientific">Candidatus Cryptobacteroides faecipullorum</name>
    <dbReference type="NCBI Taxonomy" id="2840764"/>
    <lineage>
        <taxon>Bacteria</taxon>
        <taxon>Pseudomonadati</taxon>
        <taxon>Bacteroidota</taxon>
        <taxon>Bacteroidia</taxon>
        <taxon>Bacteroidales</taxon>
        <taxon>Candidatus Cryptobacteroides</taxon>
    </lineage>
</organism>
<dbReference type="EMBL" id="JADIMH010000011">
    <property type="protein sequence ID" value="MBO8466493.1"/>
    <property type="molecule type" value="Genomic_DNA"/>
</dbReference>
<reference evidence="3" key="2">
    <citation type="journal article" date="2021" name="PeerJ">
        <title>Extensive microbial diversity within the chicken gut microbiome revealed by metagenomics and culture.</title>
        <authorList>
            <person name="Gilroy R."/>
            <person name="Ravi A."/>
            <person name="Getino M."/>
            <person name="Pursley I."/>
            <person name="Horton D.L."/>
            <person name="Alikhan N.F."/>
            <person name="Baker D."/>
            <person name="Gharbi K."/>
            <person name="Hall N."/>
            <person name="Watson M."/>
            <person name="Adriaenssens E.M."/>
            <person name="Foster-Nyarko E."/>
            <person name="Jarju S."/>
            <person name="Secka A."/>
            <person name="Antonio M."/>
            <person name="Oren A."/>
            <person name="Chaudhuri R.R."/>
            <person name="La Ragione R."/>
            <person name="Hildebrand F."/>
            <person name="Pallen M.J."/>
        </authorList>
    </citation>
    <scope>NUCLEOTIDE SEQUENCE</scope>
    <source>
        <strain evidence="3">B1-15692</strain>
    </source>
</reference>
<evidence type="ECO:0000256" key="2">
    <source>
        <dbReference type="SAM" id="SignalP"/>
    </source>
</evidence>
<reference evidence="3" key="1">
    <citation type="submission" date="2020-10" db="EMBL/GenBank/DDBJ databases">
        <authorList>
            <person name="Gilroy R."/>
        </authorList>
    </citation>
    <scope>NUCLEOTIDE SEQUENCE</scope>
    <source>
        <strain evidence="3">B1-15692</strain>
    </source>
</reference>
<keyword evidence="2" id="KW-0732">Signal</keyword>
<dbReference type="Pfam" id="PF14717">
    <property type="entry name" value="DUF4465"/>
    <property type="match status" value="1"/>
</dbReference>
<dbReference type="PROSITE" id="PS51257">
    <property type="entry name" value="PROKAR_LIPOPROTEIN"/>
    <property type="match status" value="1"/>
</dbReference>
<feature type="signal peptide" evidence="2">
    <location>
        <begin position="1"/>
        <end position="19"/>
    </location>
</feature>
<feature type="region of interest" description="Disordered" evidence="1">
    <location>
        <begin position="91"/>
        <end position="123"/>
    </location>
</feature>
<gene>
    <name evidence="3" type="ORF">IAB99_01850</name>
</gene>
<dbReference type="AlphaFoldDB" id="A0A9D9I5U8"/>
<dbReference type="Gene3D" id="2.60.120.1350">
    <property type="entry name" value="Protein of unknown function DUF4465"/>
    <property type="match status" value="1"/>
</dbReference>
<protein>
    <submittedName>
        <fullName evidence="3">DUF4465 domain-containing protein</fullName>
    </submittedName>
</protein>
<evidence type="ECO:0000313" key="4">
    <source>
        <dbReference type="Proteomes" id="UP000823660"/>
    </source>
</evidence>
<dbReference type="Proteomes" id="UP000823660">
    <property type="component" value="Unassembled WGS sequence"/>
</dbReference>
<dbReference type="InterPro" id="IPR027828">
    <property type="entry name" value="DUF4465"/>
</dbReference>
<accession>A0A9D9I5U8</accession>
<feature type="chain" id="PRO_5038964611" evidence="2">
    <location>
        <begin position="20"/>
        <end position="279"/>
    </location>
</feature>
<name>A0A9D9I5U8_9BACT</name>
<evidence type="ECO:0000256" key="1">
    <source>
        <dbReference type="SAM" id="MobiDB-lite"/>
    </source>
</evidence>
<evidence type="ECO:0000313" key="3">
    <source>
        <dbReference type="EMBL" id="MBO8466493.1"/>
    </source>
</evidence>